<name>A0A2V4NET3_9RHOB</name>
<feature type="transmembrane region" description="Helical" evidence="1">
    <location>
        <begin position="111"/>
        <end position="129"/>
    </location>
</feature>
<protein>
    <submittedName>
        <fullName evidence="2">DUF2177 domain-containing protein</fullName>
    </submittedName>
</protein>
<evidence type="ECO:0000313" key="2">
    <source>
        <dbReference type="EMBL" id="PYC48853.1"/>
    </source>
</evidence>
<sequence>MPLIILYISTAIIFLGLDAVMLKNVMRPLFETRLGDQLLDDLRLGAAALFYLAYVGGVLYFVSAPALRDGGALGAVFLSAAILGAMAYGTYEFTNFATLKAWDWRMVAVDLTWGAALTGTSAALGLWITRAVT</sequence>
<keyword evidence="1" id="KW-1133">Transmembrane helix</keyword>
<accession>A0A2V4NET3</accession>
<dbReference type="AlphaFoldDB" id="A0A2V4NET3"/>
<organism evidence="2 3">
    <name type="scientific">Litorivita pollutaquae</name>
    <dbReference type="NCBI Taxonomy" id="2200892"/>
    <lineage>
        <taxon>Bacteria</taxon>
        <taxon>Pseudomonadati</taxon>
        <taxon>Pseudomonadota</taxon>
        <taxon>Alphaproteobacteria</taxon>
        <taxon>Rhodobacterales</taxon>
        <taxon>Paracoccaceae</taxon>
        <taxon>Litorivita</taxon>
    </lineage>
</organism>
<dbReference type="EMBL" id="QFVT01000002">
    <property type="protein sequence ID" value="PYC48853.1"/>
    <property type="molecule type" value="Genomic_DNA"/>
</dbReference>
<keyword evidence="3" id="KW-1185">Reference proteome</keyword>
<dbReference type="Pfam" id="PF09945">
    <property type="entry name" value="DUF2177"/>
    <property type="match status" value="1"/>
</dbReference>
<dbReference type="OrthoDB" id="166547at2"/>
<feature type="transmembrane region" description="Helical" evidence="1">
    <location>
        <begin position="70"/>
        <end position="91"/>
    </location>
</feature>
<keyword evidence="1" id="KW-0472">Membrane</keyword>
<keyword evidence="1" id="KW-0812">Transmembrane</keyword>
<evidence type="ECO:0000313" key="3">
    <source>
        <dbReference type="Proteomes" id="UP000248012"/>
    </source>
</evidence>
<dbReference type="InterPro" id="IPR018687">
    <property type="entry name" value="DUF2177_membr"/>
</dbReference>
<feature type="transmembrane region" description="Helical" evidence="1">
    <location>
        <begin position="43"/>
        <end position="63"/>
    </location>
</feature>
<proteinExistence type="predicted"/>
<comment type="caution">
    <text evidence="2">The sequence shown here is derived from an EMBL/GenBank/DDBJ whole genome shotgun (WGS) entry which is preliminary data.</text>
</comment>
<dbReference type="RefSeq" id="WP_110794432.1">
    <property type="nucleotide sequence ID" value="NZ_KZ826481.1"/>
</dbReference>
<dbReference type="Proteomes" id="UP000248012">
    <property type="component" value="Unassembled WGS sequence"/>
</dbReference>
<reference evidence="2 3" key="1">
    <citation type="submission" date="2018-05" db="EMBL/GenBank/DDBJ databases">
        <title>Oceanovita maritima gen. nov., sp. nov., a marine bacterium in the family Rhodobacteraceae isolated from surface seawater of Lundu port Xiamen, China.</title>
        <authorList>
            <person name="Hetharua B.H."/>
            <person name="Min D."/>
            <person name="Liao H."/>
            <person name="Tian Y."/>
        </authorList>
    </citation>
    <scope>NUCLEOTIDE SEQUENCE [LARGE SCALE GENOMIC DNA]</scope>
    <source>
        <strain evidence="2 3">FSX-11</strain>
    </source>
</reference>
<evidence type="ECO:0000256" key="1">
    <source>
        <dbReference type="SAM" id="Phobius"/>
    </source>
</evidence>
<gene>
    <name evidence="2" type="ORF">DI396_01825</name>
</gene>